<feature type="domain" description="Glycosyltransferase subfamily 4-like N-terminal" evidence="2">
    <location>
        <begin position="12"/>
        <end position="168"/>
    </location>
</feature>
<protein>
    <submittedName>
        <fullName evidence="3">Glycosyltransferase involved in cell wall bisynthesis</fullName>
    </submittedName>
</protein>
<dbReference type="Pfam" id="PF00534">
    <property type="entry name" value="Glycos_transf_1"/>
    <property type="match status" value="1"/>
</dbReference>
<name>A0A285NPZ1_9AQUI</name>
<dbReference type="InterPro" id="IPR028098">
    <property type="entry name" value="Glyco_trans_4-like_N"/>
</dbReference>
<dbReference type="PANTHER" id="PTHR12526">
    <property type="entry name" value="GLYCOSYLTRANSFERASE"/>
    <property type="match status" value="1"/>
</dbReference>
<proteinExistence type="predicted"/>
<dbReference type="Pfam" id="PF13439">
    <property type="entry name" value="Glyco_transf_4"/>
    <property type="match status" value="1"/>
</dbReference>
<dbReference type="PANTHER" id="PTHR12526:SF638">
    <property type="entry name" value="SPORE COAT PROTEIN SA"/>
    <property type="match status" value="1"/>
</dbReference>
<dbReference type="Proteomes" id="UP000218627">
    <property type="component" value="Unassembled WGS sequence"/>
</dbReference>
<evidence type="ECO:0000259" key="2">
    <source>
        <dbReference type="Pfam" id="PF13439"/>
    </source>
</evidence>
<evidence type="ECO:0000313" key="3">
    <source>
        <dbReference type="EMBL" id="SNZ11003.1"/>
    </source>
</evidence>
<dbReference type="Gene3D" id="3.40.50.2000">
    <property type="entry name" value="Glycogen Phosphorylase B"/>
    <property type="match status" value="2"/>
</dbReference>
<feature type="domain" description="Glycosyl transferase family 1" evidence="1">
    <location>
        <begin position="179"/>
        <end position="330"/>
    </location>
</feature>
<dbReference type="GO" id="GO:0016757">
    <property type="term" value="F:glycosyltransferase activity"/>
    <property type="evidence" value="ECO:0007669"/>
    <property type="project" value="InterPro"/>
</dbReference>
<keyword evidence="4" id="KW-1185">Reference proteome</keyword>
<dbReference type="SUPFAM" id="SSF53756">
    <property type="entry name" value="UDP-Glycosyltransferase/glycogen phosphorylase"/>
    <property type="match status" value="1"/>
</dbReference>
<organism evidence="3 4">
    <name type="scientific">Hydrogenobacter hydrogenophilus</name>
    <dbReference type="NCBI Taxonomy" id="35835"/>
    <lineage>
        <taxon>Bacteria</taxon>
        <taxon>Pseudomonadati</taxon>
        <taxon>Aquificota</taxon>
        <taxon>Aquificia</taxon>
        <taxon>Aquificales</taxon>
        <taxon>Aquificaceae</taxon>
        <taxon>Hydrogenobacter</taxon>
    </lineage>
</organism>
<dbReference type="CDD" id="cd03801">
    <property type="entry name" value="GT4_PimA-like"/>
    <property type="match status" value="1"/>
</dbReference>
<dbReference type="AlphaFoldDB" id="A0A285NPZ1"/>
<evidence type="ECO:0000259" key="1">
    <source>
        <dbReference type="Pfam" id="PF00534"/>
    </source>
</evidence>
<keyword evidence="3" id="KW-0808">Transferase</keyword>
<dbReference type="InterPro" id="IPR001296">
    <property type="entry name" value="Glyco_trans_1"/>
</dbReference>
<dbReference type="OrthoDB" id="3199616at2"/>
<gene>
    <name evidence="3" type="ORF">SAMN06265353_0112</name>
</gene>
<sequence length="364" mass="41278">MRILSVVDGIGWGGTKEQVYLLARELSKRAIETHMALSFEYTQMVEKLKEYGIKFHFFERHHKLARYSPANYYRLWKVIKENAFHVVLANSPHAFDYVRLVYPFLDKKPKLVVVKRSARVPNRMSLRFKYAYAHMVVAVSPAVKENLVKAGFPEQKVCVIESGIDTQRFRPDSLLGIQTREKLHIPLDAKVFINVANWNPEVKAQDKLIETFSKLSCRNCYLILVGIDTDQYAPKLAQKYGIKDKVLALGFREDVEALLNASDFFVLSSYLEGISNALLQAMACGKVVISTNAGGIGQVIKDGENGFLVDVGDFDHLLKKMQRAIELSDEEIKKLSTLAVKTAENFSISTTASKYQDLFERLLS</sequence>
<reference evidence="4" key="1">
    <citation type="submission" date="2017-09" db="EMBL/GenBank/DDBJ databases">
        <authorList>
            <person name="Varghese N."/>
            <person name="Submissions S."/>
        </authorList>
    </citation>
    <scope>NUCLEOTIDE SEQUENCE [LARGE SCALE GENOMIC DNA]</scope>
    <source>
        <strain evidence="4">DSM 2913</strain>
    </source>
</reference>
<dbReference type="EMBL" id="OBEN01000001">
    <property type="protein sequence ID" value="SNZ11003.1"/>
    <property type="molecule type" value="Genomic_DNA"/>
</dbReference>
<dbReference type="RefSeq" id="WP_096600010.1">
    <property type="nucleotide sequence ID" value="NZ_OBEN01000001.1"/>
</dbReference>
<evidence type="ECO:0000313" key="4">
    <source>
        <dbReference type="Proteomes" id="UP000218627"/>
    </source>
</evidence>
<accession>A0A285NPZ1</accession>